<evidence type="ECO:0000313" key="2">
    <source>
        <dbReference type="Proteomes" id="UP000072421"/>
    </source>
</evidence>
<sequence length="41" mass="4406">MREIRIIHQTGAAAAAGGLKNAAICWHTRDRPGWPATQAHA</sequence>
<dbReference type="AlphaFoldDB" id="A0A127P917"/>
<gene>
    <name evidence="1" type="ORF">CFter6_1553</name>
</gene>
<accession>A0A127P917</accession>
<dbReference type="EMBL" id="CP013232">
    <property type="protein sequence ID" value="AMO94257.1"/>
    <property type="molecule type" value="Genomic_DNA"/>
</dbReference>
<proteinExistence type="predicted"/>
<dbReference type="PATRIC" id="fig|158899.10.peg.1562"/>
<organism evidence="1">
    <name type="scientific">Collimonas fungivorans</name>
    <dbReference type="NCBI Taxonomy" id="158899"/>
    <lineage>
        <taxon>Bacteria</taxon>
        <taxon>Pseudomonadati</taxon>
        <taxon>Pseudomonadota</taxon>
        <taxon>Betaproteobacteria</taxon>
        <taxon>Burkholderiales</taxon>
        <taxon>Oxalobacteraceae</taxon>
        <taxon>Collimonas</taxon>
    </lineage>
</organism>
<reference evidence="1 2" key="1">
    <citation type="submission" date="2015-11" db="EMBL/GenBank/DDBJ databases">
        <title>Exploring the genomic traits of fungus-feeding bacterial genus Collimonas.</title>
        <authorList>
            <person name="Song C."/>
            <person name="Schmidt R."/>
            <person name="de Jager V."/>
            <person name="Krzyzanowska D."/>
            <person name="Jongedijk E."/>
            <person name="Cankar K."/>
            <person name="Beekwilder J."/>
            <person name="van Veen A."/>
            <person name="de Boer W."/>
            <person name="van Veen J.A."/>
            <person name="Garbeva P."/>
        </authorList>
    </citation>
    <scope>NUCLEOTIDE SEQUENCE [LARGE SCALE GENOMIC DNA]</scope>
    <source>
        <strain evidence="1 2">Ter6</strain>
    </source>
</reference>
<protein>
    <submittedName>
        <fullName evidence="1">Uncharacterized protein</fullName>
    </submittedName>
</protein>
<evidence type="ECO:0000313" key="1">
    <source>
        <dbReference type="EMBL" id="AMO94257.1"/>
    </source>
</evidence>
<name>A0A127P917_9BURK</name>
<dbReference type="Proteomes" id="UP000072421">
    <property type="component" value="Chromosome"/>
</dbReference>